<keyword evidence="3" id="KW-0732">Signal</keyword>
<keyword evidence="2" id="KW-0813">Transport</keyword>
<dbReference type="GO" id="GO:1901982">
    <property type="term" value="F:maltose binding"/>
    <property type="evidence" value="ECO:0007669"/>
    <property type="project" value="TreeGrafter"/>
</dbReference>
<keyword evidence="5" id="KW-1133">Transmembrane helix</keyword>
<keyword evidence="5" id="KW-0472">Membrane</keyword>
<evidence type="ECO:0000313" key="7">
    <source>
        <dbReference type="Proteomes" id="UP000272528"/>
    </source>
</evidence>
<dbReference type="EMBL" id="CP034437">
    <property type="protein sequence ID" value="AZN40508.1"/>
    <property type="molecule type" value="Genomic_DNA"/>
</dbReference>
<dbReference type="KEGG" id="palb:EJC50_13205"/>
<feature type="transmembrane region" description="Helical" evidence="5">
    <location>
        <begin position="46"/>
        <end position="66"/>
    </location>
</feature>
<dbReference type="InterPro" id="IPR006059">
    <property type="entry name" value="SBP"/>
</dbReference>
<dbReference type="SUPFAM" id="SSF53850">
    <property type="entry name" value="Periplasmic binding protein-like II"/>
    <property type="match status" value="1"/>
</dbReference>
<dbReference type="Proteomes" id="UP000272528">
    <property type="component" value="Chromosome"/>
</dbReference>
<evidence type="ECO:0000313" key="6">
    <source>
        <dbReference type="EMBL" id="AZN40508.1"/>
    </source>
</evidence>
<dbReference type="GO" id="GO:0042956">
    <property type="term" value="P:maltodextrin transmembrane transport"/>
    <property type="evidence" value="ECO:0007669"/>
    <property type="project" value="TreeGrafter"/>
</dbReference>
<evidence type="ECO:0000256" key="2">
    <source>
        <dbReference type="ARBA" id="ARBA00022448"/>
    </source>
</evidence>
<dbReference type="OrthoDB" id="2585476at2"/>
<dbReference type="Gene3D" id="3.40.190.10">
    <property type="entry name" value="Periplasmic binding protein-like II"/>
    <property type="match status" value="1"/>
</dbReference>
<sequence length="490" mass="55366">MVFRAWTQRNAMNSKRDATKKRFLATILLSSNRRWTRRDKVSRRRYVMLVLSVFTICMALLVPMFGKPGSPVTPANDGIPWASKPEEVDGSDDANKTILSIAVSMDADEYEYWKKQNQLFERSHPQISISMTNIRDKDADEARKQAVEADEPYDMMLLDNDRVREFAVQGFLLPADEVVTGDAAADQLEALTSIVKWNGSLWGVPLDSDPLLVVWQKGLLKSAGLTLPPINLQALRSMVEQLATSVPEGVSPFNLNTADAKQMIAWLGMFRENGVPAGDLSSFNLSEKQQLQYAADQGRMVYRLDPVQQKAQLMEAFQTGKLLSAVIPWSVYQSLTNDQRNLLMVSTQNGPLVRTNGRSFVLMAETEKLTEAREYINEMTMTSEQLDRYKRMNRLPSRISAMTREYEYSLITDRPPHFLVNLLGQSVQATSDPAWNERWERFSQLCAQLGGNSHSFSKAAASKFIAQWNMEPEEESDAEAPLQKSLETNT</sequence>
<dbReference type="PANTHER" id="PTHR30061:SF50">
    <property type="entry name" value="MALTOSE_MALTODEXTRIN-BINDING PERIPLASMIC PROTEIN"/>
    <property type="match status" value="1"/>
</dbReference>
<name>A0A3Q8X4T6_9BACL</name>
<dbReference type="AlphaFoldDB" id="A0A3Q8X4T6"/>
<dbReference type="Pfam" id="PF01547">
    <property type="entry name" value="SBP_bac_1"/>
    <property type="match status" value="1"/>
</dbReference>
<gene>
    <name evidence="6" type="ORF">EJC50_13205</name>
</gene>
<evidence type="ECO:0000256" key="3">
    <source>
        <dbReference type="ARBA" id="ARBA00022729"/>
    </source>
</evidence>
<accession>A0A3Q8X4T6</accession>
<reference evidence="7" key="1">
    <citation type="submission" date="2018-12" db="EMBL/GenBank/DDBJ databases">
        <title>Genome sequence of Peanibacillus sp.</title>
        <authorList>
            <person name="Subramani G."/>
            <person name="Srinivasan S."/>
            <person name="Kim M.K."/>
        </authorList>
    </citation>
    <scope>NUCLEOTIDE SEQUENCE [LARGE SCALE GENOMIC DNA]</scope>
    <source>
        <strain evidence="7">18JY67-1</strain>
    </source>
</reference>
<feature type="region of interest" description="Disordered" evidence="4">
    <location>
        <begin position="471"/>
        <end position="490"/>
    </location>
</feature>
<evidence type="ECO:0000256" key="1">
    <source>
        <dbReference type="ARBA" id="ARBA00008520"/>
    </source>
</evidence>
<keyword evidence="7" id="KW-1185">Reference proteome</keyword>
<dbReference type="PANTHER" id="PTHR30061">
    <property type="entry name" value="MALTOSE-BINDING PERIPLASMIC PROTEIN"/>
    <property type="match status" value="1"/>
</dbReference>
<keyword evidence="5" id="KW-0812">Transmembrane</keyword>
<comment type="similarity">
    <text evidence="1">Belongs to the bacterial solute-binding protein 1 family.</text>
</comment>
<proteinExistence type="inferred from homology"/>
<protein>
    <submittedName>
        <fullName evidence="6">Extracellular solute-binding protein</fullName>
    </submittedName>
</protein>
<dbReference type="GO" id="GO:0015768">
    <property type="term" value="P:maltose transport"/>
    <property type="evidence" value="ECO:0007669"/>
    <property type="project" value="TreeGrafter"/>
</dbReference>
<organism evidence="6 7">
    <name type="scientific">Paenibacillus albus</name>
    <dbReference type="NCBI Taxonomy" id="2495582"/>
    <lineage>
        <taxon>Bacteria</taxon>
        <taxon>Bacillati</taxon>
        <taxon>Bacillota</taxon>
        <taxon>Bacilli</taxon>
        <taxon>Bacillales</taxon>
        <taxon>Paenibacillaceae</taxon>
        <taxon>Paenibacillus</taxon>
    </lineage>
</organism>
<dbReference type="GO" id="GO:0055052">
    <property type="term" value="C:ATP-binding cassette (ABC) transporter complex, substrate-binding subunit-containing"/>
    <property type="evidence" value="ECO:0007669"/>
    <property type="project" value="TreeGrafter"/>
</dbReference>
<evidence type="ECO:0000256" key="4">
    <source>
        <dbReference type="SAM" id="MobiDB-lite"/>
    </source>
</evidence>
<evidence type="ECO:0000256" key="5">
    <source>
        <dbReference type="SAM" id="Phobius"/>
    </source>
</evidence>